<evidence type="ECO:0000313" key="3">
    <source>
        <dbReference type="Proteomes" id="UP001297092"/>
    </source>
</evidence>
<dbReference type="PANTHER" id="PTHR31435">
    <property type="entry name" value="PROTEIN NATD1"/>
    <property type="match status" value="1"/>
</dbReference>
<dbReference type="InterPro" id="IPR031165">
    <property type="entry name" value="GNAT_YJDJ"/>
</dbReference>
<sequence>MELIDNKQKNRFEYKIEDNNAIVEYKIDNNVISLTHTEVPDELQGQGIASKMTEEVLQNLSDKNLKVKPLCPFIKSYIKRNPEWKEIVADGY</sequence>
<keyword evidence="3" id="KW-1185">Reference proteome</keyword>
<dbReference type="PROSITE" id="PS51729">
    <property type="entry name" value="GNAT_YJDJ"/>
    <property type="match status" value="1"/>
</dbReference>
<proteinExistence type="predicted"/>
<protein>
    <submittedName>
        <fullName evidence="2">N-acetyltransferase</fullName>
    </submittedName>
</protein>
<evidence type="ECO:0000259" key="1">
    <source>
        <dbReference type="PROSITE" id="PS51729"/>
    </source>
</evidence>
<dbReference type="SUPFAM" id="SSF55729">
    <property type="entry name" value="Acyl-CoA N-acyltransferases (Nat)"/>
    <property type="match status" value="1"/>
</dbReference>
<evidence type="ECO:0000313" key="2">
    <source>
        <dbReference type="EMBL" id="MBT0609098.1"/>
    </source>
</evidence>
<dbReference type="EMBL" id="JAHCTB010000006">
    <property type="protein sequence ID" value="MBT0609098.1"/>
    <property type="molecule type" value="Genomic_DNA"/>
</dbReference>
<name>A0ABS5S7A7_9FLAO</name>
<gene>
    <name evidence="2" type="ORF">KIV10_12995</name>
</gene>
<dbReference type="Pfam" id="PF14542">
    <property type="entry name" value="Acetyltransf_CG"/>
    <property type="match status" value="1"/>
</dbReference>
<dbReference type="InterPro" id="IPR045057">
    <property type="entry name" value="Gcn5-rel_NAT"/>
</dbReference>
<dbReference type="Gene3D" id="3.40.630.30">
    <property type="match status" value="1"/>
</dbReference>
<accession>A0ABS5S7A7</accession>
<dbReference type="RefSeq" id="WP_214114449.1">
    <property type="nucleotide sequence ID" value="NZ_JAHCTB010000006.1"/>
</dbReference>
<reference evidence="2 3" key="1">
    <citation type="submission" date="2021-05" db="EMBL/GenBank/DDBJ databases">
        <title>Aequorivita echinoideorum JCM 30378 genome.</title>
        <authorList>
            <person name="Zhang H."/>
            <person name="Li C."/>
        </authorList>
    </citation>
    <scope>NUCLEOTIDE SEQUENCE [LARGE SCALE GENOMIC DNA]</scope>
    <source>
        <strain evidence="2 3">JCM30378</strain>
    </source>
</reference>
<comment type="caution">
    <text evidence="2">The sequence shown here is derived from an EMBL/GenBank/DDBJ whole genome shotgun (WGS) entry which is preliminary data.</text>
</comment>
<organism evidence="2 3">
    <name type="scientific">Aequorivita echinoideorum</name>
    <dbReference type="NCBI Taxonomy" id="1549647"/>
    <lineage>
        <taxon>Bacteria</taxon>
        <taxon>Pseudomonadati</taxon>
        <taxon>Bacteroidota</taxon>
        <taxon>Flavobacteriia</taxon>
        <taxon>Flavobacteriales</taxon>
        <taxon>Flavobacteriaceae</taxon>
        <taxon>Aequorivita</taxon>
    </lineage>
</organism>
<feature type="domain" description="N-acetyltransferase" evidence="1">
    <location>
        <begin position="4"/>
        <end position="89"/>
    </location>
</feature>
<dbReference type="InterPro" id="IPR016181">
    <property type="entry name" value="Acyl_CoA_acyltransferase"/>
</dbReference>
<dbReference type="PANTHER" id="PTHR31435:SF10">
    <property type="entry name" value="BSR4717 PROTEIN"/>
    <property type="match status" value="1"/>
</dbReference>
<dbReference type="Proteomes" id="UP001297092">
    <property type="component" value="Unassembled WGS sequence"/>
</dbReference>